<dbReference type="FunFam" id="3.40.50.300:FF:000287">
    <property type="entry name" value="Multidrug ABC transporter ATP-binding protein"/>
    <property type="match status" value="1"/>
</dbReference>
<evidence type="ECO:0000256" key="1">
    <source>
        <dbReference type="ARBA" id="ARBA00004651"/>
    </source>
</evidence>
<dbReference type="GO" id="GO:0005524">
    <property type="term" value="F:ATP binding"/>
    <property type="evidence" value="ECO:0007669"/>
    <property type="project" value="UniProtKB-KW"/>
</dbReference>
<dbReference type="GO" id="GO:0005886">
    <property type="term" value="C:plasma membrane"/>
    <property type="evidence" value="ECO:0007669"/>
    <property type="project" value="UniProtKB-SubCell"/>
</dbReference>
<dbReference type="PANTHER" id="PTHR43394">
    <property type="entry name" value="ATP-DEPENDENT PERMEASE MDL1, MITOCHONDRIAL"/>
    <property type="match status" value="1"/>
</dbReference>
<keyword evidence="3 8" id="KW-0812">Transmembrane</keyword>
<gene>
    <name evidence="11" type="ORF">G3M78_15005</name>
</gene>
<evidence type="ECO:0000256" key="3">
    <source>
        <dbReference type="ARBA" id="ARBA00022692"/>
    </source>
</evidence>
<evidence type="ECO:0000256" key="2">
    <source>
        <dbReference type="ARBA" id="ARBA00022448"/>
    </source>
</evidence>
<dbReference type="Pfam" id="PF00005">
    <property type="entry name" value="ABC_tran"/>
    <property type="match status" value="1"/>
</dbReference>
<evidence type="ECO:0000313" key="12">
    <source>
        <dbReference type="Proteomes" id="UP000594464"/>
    </source>
</evidence>
<evidence type="ECO:0000259" key="10">
    <source>
        <dbReference type="PROSITE" id="PS50929"/>
    </source>
</evidence>
<dbReference type="PANTHER" id="PTHR43394:SF1">
    <property type="entry name" value="ATP-BINDING CASSETTE SUB-FAMILY B MEMBER 10, MITOCHONDRIAL"/>
    <property type="match status" value="1"/>
</dbReference>
<keyword evidence="4" id="KW-0547">Nucleotide-binding</keyword>
<evidence type="ECO:0000259" key="9">
    <source>
        <dbReference type="PROSITE" id="PS50893"/>
    </source>
</evidence>
<dbReference type="InterPro" id="IPR011527">
    <property type="entry name" value="ABC1_TM_dom"/>
</dbReference>
<dbReference type="Gene3D" id="3.40.50.300">
    <property type="entry name" value="P-loop containing nucleotide triphosphate hydrolases"/>
    <property type="match status" value="1"/>
</dbReference>
<feature type="domain" description="ABC transmembrane type-1" evidence="10">
    <location>
        <begin position="19"/>
        <end position="307"/>
    </location>
</feature>
<keyword evidence="5 11" id="KW-0067">ATP-binding</keyword>
<dbReference type="InterPro" id="IPR003439">
    <property type="entry name" value="ABC_transporter-like_ATP-bd"/>
</dbReference>
<name>A0A7T0C528_9BACT</name>
<dbReference type="AlphaFoldDB" id="A0A7T0C528"/>
<dbReference type="GO" id="GO:0016887">
    <property type="term" value="F:ATP hydrolysis activity"/>
    <property type="evidence" value="ECO:0007669"/>
    <property type="project" value="InterPro"/>
</dbReference>
<evidence type="ECO:0000313" key="11">
    <source>
        <dbReference type="EMBL" id="QPJ66640.1"/>
    </source>
</evidence>
<dbReference type="InterPro" id="IPR039421">
    <property type="entry name" value="Type_1_exporter"/>
</dbReference>
<comment type="subcellular location">
    <subcellularLocation>
        <location evidence="1">Cell membrane</location>
        <topology evidence="1">Multi-pass membrane protein</topology>
    </subcellularLocation>
</comment>
<evidence type="ECO:0000256" key="8">
    <source>
        <dbReference type="SAM" id="Phobius"/>
    </source>
</evidence>
<sequence>MKSLTRVLSYLKPHSPYVFATLGLAIVTTLLDLVPPWLIKIIVDQLVDSNAAEAASVDSGLEWLVAGLVFTYFARNFSNHKRIILNNKVEQRIVFDIRSQLYRAVQKLSLSFFENRSTGELMSRINDDVTYVERIFIDGVEQALTAVLTLVGITVILFYLHWKLAIAALIPIPLLVYGAWKYTVKAHSQYHVVRKSAARMNSFLQDSISGVRETFSFNRQSHEIKRFEERSQEYCNGTLEVMRLWSYYSPSMMFLGSLGTAFILWYGIGLVGAGEISVGTLVAFIGYLALFYTPINQLHSVNHMLQHALASAERLFDILDQKPDIVDAPNAYLPSANCQGKISFDKVSFSYIPEKQTLNNISFEIQAGEQIALAGHTGSGKSTIVKLLMRFYDPQAGSIRIDGHPIKDLKLSYLREQIGLVSQDPFLFNGTVAENISYGNVEASREEIVQAAQAAGAEAFIANLPNGYDTRVGERGVKLSGGEKHRIAIARIFLKNPPIIVLDEATASIDTQTEAIIKQALETLMSGRTTFVIAHRLSTLERCTRIIVLKEGQLIESGSHEELIAGPSEYASLFKDQVYL</sequence>
<keyword evidence="7 8" id="KW-0472">Membrane</keyword>
<dbReference type="Gene3D" id="1.20.1560.10">
    <property type="entry name" value="ABC transporter type 1, transmembrane domain"/>
    <property type="match status" value="1"/>
</dbReference>
<evidence type="ECO:0000256" key="5">
    <source>
        <dbReference type="ARBA" id="ARBA00022840"/>
    </source>
</evidence>
<reference evidence="12" key="1">
    <citation type="submission" date="2020-02" db="EMBL/GenBank/DDBJ databases">
        <title>Genomic and physiological characterization of two novel Nitrospinaceae genera.</title>
        <authorList>
            <person name="Mueller A.J."/>
            <person name="Jung M.-Y."/>
            <person name="Strachan C.R."/>
            <person name="Herbold C.W."/>
            <person name="Kirkegaard R.H."/>
            <person name="Daims H."/>
        </authorList>
    </citation>
    <scope>NUCLEOTIDE SEQUENCE [LARGE SCALE GENOMIC DNA]</scope>
</reference>
<dbReference type="SUPFAM" id="SSF90123">
    <property type="entry name" value="ABC transporter transmembrane region"/>
    <property type="match status" value="1"/>
</dbReference>
<evidence type="ECO:0000256" key="7">
    <source>
        <dbReference type="ARBA" id="ARBA00023136"/>
    </source>
</evidence>
<feature type="transmembrane region" description="Helical" evidence="8">
    <location>
        <begin position="252"/>
        <end position="270"/>
    </location>
</feature>
<keyword evidence="6 8" id="KW-1133">Transmembrane helix</keyword>
<dbReference type="SUPFAM" id="SSF52540">
    <property type="entry name" value="P-loop containing nucleoside triphosphate hydrolases"/>
    <property type="match status" value="1"/>
</dbReference>
<dbReference type="Pfam" id="PF00664">
    <property type="entry name" value="ABC_membrane"/>
    <property type="match status" value="1"/>
</dbReference>
<feature type="transmembrane region" description="Helical" evidence="8">
    <location>
        <begin position="276"/>
        <end position="295"/>
    </location>
</feature>
<dbReference type="GO" id="GO:0015421">
    <property type="term" value="F:ABC-type oligopeptide transporter activity"/>
    <property type="evidence" value="ECO:0007669"/>
    <property type="project" value="TreeGrafter"/>
</dbReference>
<dbReference type="KEGG" id="nva:G3M78_15005"/>
<dbReference type="EMBL" id="CP048620">
    <property type="protein sequence ID" value="QPJ66640.1"/>
    <property type="molecule type" value="Genomic_DNA"/>
</dbReference>
<feature type="transmembrane region" description="Helical" evidence="8">
    <location>
        <begin position="143"/>
        <end position="160"/>
    </location>
</feature>
<evidence type="ECO:0000256" key="4">
    <source>
        <dbReference type="ARBA" id="ARBA00022741"/>
    </source>
</evidence>
<protein>
    <submittedName>
        <fullName evidence="11">ABC transporter ATP-binding protein</fullName>
    </submittedName>
</protein>
<feature type="domain" description="ABC transporter" evidence="9">
    <location>
        <begin position="342"/>
        <end position="576"/>
    </location>
</feature>
<dbReference type="PROSITE" id="PS50893">
    <property type="entry name" value="ABC_TRANSPORTER_2"/>
    <property type="match status" value="1"/>
</dbReference>
<accession>A0A7T0C528</accession>
<dbReference type="CDD" id="cd18778">
    <property type="entry name" value="ABC_6TM_exporter_like"/>
    <property type="match status" value="1"/>
</dbReference>
<dbReference type="InterPro" id="IPR003593">
    <property type="entry name" value="AAA+_ATPase"/>
</dbReference>
<evidence type="ECO:0000256" key="6">
    <source>
        <dbReference type="ARBA" id="ARBA00022989"/>
    </source>
</evidence>
<dbReference type="InterPro" id="IPR036640">
    <property type="entry name" value="ABC1_TM_sf"/>
</dbReference>
<dbReference type="PROSITE" id="PS50929">
    <property type="entry name" value="ABC_TM1F"/>
    <property type="match status" value="1"/>
</dbReference>
<proteinExistence type="predicted"/>
<dbReference type="InterPro" id="IPR027417">
    <property type="entry name" value="P-loop_NTPase"/>
</dbReference>
<dbReference type="Proteomes" id="UP000594464">
    <property type="component" value="Chromosome"/>
</dbReference>
<feature type="transmembrane region" description="Helical" evidence="8">
    <location>
        <begin position="166"/>
        <end position="184"/>
    </location>
</feature>
<organism evidence="11 12">
    <name type="scientific">Candidatus Nitrohelix vancouverensis</name>
    <dbReference type="NCBI Taxonomy" id="2705534"/>
    <lineage>
        <taxon>Bacteria</taxon>
        <taxon>Pseudomonadati</taxon>
        <taxon>Nitrospinota/Tectimicrobiota group</taxon>
        <taxon>Nitrospinota</taxon>
        <taxon>Nitrospinia</taxon>
        <taxon>Nitrospinales</taxon>
        <taxon>Nitrospinaceae</taxon>
        <taxon>Candidatus Nitrohelix</taxon>
    </lineage>
</organism>
<keyword evidence="2" id="KW-0813">Transport</keyword>
<dbReference type="SMART" id="SM00382">
    <property type="entry name" value="AAA"/>
    <property type="match status" value="1"/>
</dbReference>
<feature type="transmembrane region" description="Helical" evidence="8">
    <location>
        <begin position="17"/>
        <end position="39"/>
    </location>
</feature>